<sequence>MAYAKGGNIVNRQQKDLFTATTPPASEIKAQESLWLFVSSVFGLILEKEPLNGNVPSAAPEKIFSPTSAESI</sequence>
<accession>A0A3M9N4A2</accession>
<dbReference type="AlphaFoldDB" id="A0A3M9N4A2"/>
<proteinExistence type="predicted"/>
<evidence type="ECO:0000313" key="1">
    <source>
        <dbReference type="EMBL" id="RNI32634.1"/>
    </source>
</evidence>
<organism evidence="1 2">
    <name type="scientific">Rufibacter immobilis</name>
    <dbReference type="NCBI Taxonomy" id="1348778"/>
    <lineage>
        <taxon>Bacteria</taxon>
        <taxon>Pseudomonadati</taxon>
        <taxon>Bacteroidota</taxon>
        <taxon>Cytophagia</taxon>
        <taxon>Cytophagales</taxon>
        <taxon>Hymenobacteraceae</taxon>
        <taxon>Rufibacter</taxon>
    </lineage>
</organism>
<dbReference type="Proteomes" id="UP000271010">
    <property type="component" value="Unassembled WGS sequence"/>
</dbReference>
<gene>
    <name evidence="1" type="ORF">EFA69_04785</name>
</gene>
<evidence type="ECO:0000313" key="2">
    <source>
        <dbReference type="Proteomes" id="UP000271010"/>
    </source>
</evidence>
<protein>
    <submittedName>
        <fullName evidence="1">Uncharacterized protein</fullName>
    </submittedName>
</protein>
<keyword evidence="2" id="KW-1185">Reference proteome</keyword>
<name>A0A3M9N4A2_9BACT</name>
<reference evidence="1 2" key="1">
    <citation type="submission" date="2018-11" db="EMBL/GenBank/DDBJ databases">
        <title>Rufibacter latericius sp. nov., isolated from water in Baiyang Lake.</title>
        <authorList>
            <person name="Yang Y."/>
        </authorList>
    </citation>
    <scope>NUCLEOTIDE SEQUENCE [LARGE SCALE GENOMIC DNA]</scope>
    <source>
        <strain evidence="1 2">MCC P1</strain>
    </source>
</reference>
<dbReference type="EMBL" id="RJJE01000002">
    <property type="protein sequence ID" value="RNI32634.1"/>
    <property type="molecule type" value="Genomic_DNA"/>
</dbReference>
<comment type="caution">
    <text evidence="1">The sequence shown here is derived from an EMBL/GenBank/DDBJ whole genome shotgun (WGS) entry which is preliminary data.</text>
</comment>